<reference evidence="2" key="1">
    <citation type="submission" date="2020-12" db="EMBL/GenBank/DDBJ databases">
        <title>Vagococcus allomyrinae sp. nov. and Enterococcus lavae sp. nov., isolated from the larvae of Allomyrina dichotoma.</title>
        <authorList>
            <person name="Lee S.D."/>
        </authorList>
    </citation>
    <scope>NUCLEOTIDE SEQUENCE</scope>
    <source>
        <strain evidence="2">BWB3-3</strain>
    </source>
</reference>
<dbReference type="PANTHER" id="PTHR37314">
    <property type="entry name" value="SLR0142 PROTEIN"/>
    <property type="match status" value="1"/>
</dbReference>
<keyword evidence="1" id="KW-1133">Transmembrane helix</keyword>
<accession>A0A940SUT8</accession>
<feature type="transmembrane region" description="Helical" evidence="1">
    <location>
        <begin position="177"/>
        <end position="197"/>
    </location>
</feature>
<name>A0A940SUT8_9ENTE</name>
<keyword evidence="1" id="KW-0812">Transmembrane</keyword>
<organism evidence="2 3">
    <name type="scientific">Vagococcus allomyrinae</name>
    <dbReference type="NCBI Taxonomy" id="2794353"/>
    <lineage>
        <taxon>Bacteria</taxon>
        <taxon>Bacillati</taxon>
        <taxon>Bacillota</taxon>
        <taxon>Bacilli</taxon>
        <taxon>Lactobacillales</taxon>
        <taxon>Enterococcaceae</taxon>
        <taxon>Vagococcus</taxon>
    </lineage>
</organism>
<comment type="caution">
    <text evidence="2">The sequence shown here is derived from an EMBL/GenBank/DDBJ whole genome shotgun (WGS) entry which is preliminary data.</text>
</comment>
<feature type="transmembrane region" description="Helical" evidence="1">
    <location>
        <begin position="142"/>
        <end position="165"/>
    </location>
</feature>
<dbReference type="Pfam" id="PF06912">
    <property type="entry name" value="DUF1275"/>
    <property type="match status" value="1"/>
</dbReference>
<dbReference type="AlphaFoldDB" id="A0A940SUT8"/>
<dbReference type="PANTHER" id="PTHR37314:SF4">
    <property type="entry name" value="UPF0700 TRANSMEMBRANE PROTEIN YOAK"/>
    <property type="match status" value="1"/>
</dbReference>
<feature type="transmembrane region" description="Helical" evidence="1">
    <location>
        <begin position="203"/>
        <end position="221"/>
    </location>
</feature>
<keyword evidence="3" id="KW-1185">Reference proteome</keyword>
<evidence type="ECO:0000256" key="1">
    <source>
        <dbReference type="SAM" id="Phobius"/>
    </source>
</evidence>
<keyword evidence="1" id="KW-0472">Membrane</keyword>
<dbReference type="RefSeq" id="WP_209526836.1">
    <property type="nucleotide sequence ID" value="NZ_JAEEGA010000005.1"/>
</dbReference>
<dbReference type="EMBL" id="JAEEGA010000005">
    <property type="protein sequence ID" value="MBP1041159.1"/>
    <property type="molecule type" value="Genomic_DNA"/>
</dbReference>
<gene>
    <name evidence="2" type="ORF">I6N95_09095</name>
</gene>
<sequence>MNSMEKTRYPLMERPMIAFILAIAAGSMDGYTYFTAKSFSTVMSGNIILLGQTLTMRDMTKFSAIALTILCFGLGSAVTAILQKKSESRHKTWTFEILLIEGVILFLLGFTGINQLVGLTFVCMTISFLAGMQGNAFHKIDGMLYGNVAVTLVVQLAFSYLAQAFFRKENALKNSGLFFLVLLGFAFGGFLGTFLTIHWAEKALWVTAGILLVVALTIKLIKNEETQEGVDPV</sequence>
<proteinExistence type="predicted"/>
<feature type="transmembrane region" description="Helical" evidence="1">
    <location>
        <begin position="62"/>
        <end position="82"/>
    </location>
</feature>
<dbReference type="InterPro" id="IPR010699">
    <property type="entry name" value="DUF1275"/>
</dbReference>
<evidence type="ECO:0000313" key="2">
    <source>
        <dbReference type="EMBL" id="MBP1041159.1"/>
    </source>
</evidence>
<dbReference type="Proteomes" id="UP000674938">
    <property type="component" value="Unassembled WGS sequence"/>
</dbReference>
<feature type="transmembrane region" description="Helical" evidence="1">
    <location>
        <begin position="103"/>
        <end position="130"/>
    </location>
</feature>
<protein>
    <submittedName>
        <fullName evidence="2">DUF1275 domain-containing protein</fullName>
    </submittedName>
</protein>
<evidence type="ECO:0000313" key="3">
    <source>
        <dbReference type="Proteomes" id="UP000674938"/>
    </source>
</evidence>